<proteinExistence type="predicted"/>
<evidence type="ECO:0000313" key="1">
    <source>
        <dbReference type="EMBL" id="VDO90780.1"/>
    </source>
</evidence>
<dbReference type="AlphaFoldDB" id="A0A183FUY5"/>
<dbReference type="WBParaSite" id="HPBE_0001206001-mRNA-1">
    <property type="protein sequence ID" value="HPBE_0001206001-mRNA-1"/>
    <property type="gene ID" value="HPBE_0001206001"/>
</dbReference>
<reference evidence="1 2" key="1">
    <citation type="submission" date="2018-11" db="EMBL/GenBank/DDBJ databases">
        <authorList>
            <consortium name="Pathogen Informatics"/>
        </authorList>
    </citation>
    <scope>NUCLEOTIDE SEQUENCE [LARGE SCALE GENOMIC DNA]</scope>
</reference>
<accession>A0A183FUY5</accession>
<protein>
    <submittedName>
        <fullName evidence="1 3">Uncharacterized protein</fullName>
    </submittedName>
</protein>
<dbReference type="Proteomes" id="UP000050761">
    <property type="component" value="Unassembled WGS sequence"/>
</dbReference>
<evidence type="ECO:0000313" key="3">
    <source>
        <dbReference type="WBParaSite" id="HPBE_0001206001-mRNA-1"/>
    </source>
</evidence>
<keyword evidence="2" id="KW-1185">Reference proteome</keyword>
<sequence length="101" mass="11487">MAAGAGLATSTTFRKKLVLIDFVPEWRLSLRMLTQFVYRPPPREKRHRLVRFWPIAALSGKTSFLHRIAVMKVSCLRSCEGERCDLVADTAFDFEGIRTGS</sequence>
<reference evidence="3" key="2">
    <citation type="submission" date="2019-09" db="UniProtKB">
        <authorList>
            <consortium name="WormBaseParasite"/>
        </authorList>
    </citation>
    <scope>IDENTIFICATION</scope>
</reference>
<accession>A0A3P7YRQ4</accession>
<name>A0A183FUY5_HELPZ</name>
<evidence type="ECO:0000313" key="2">
    <source>
        <dbReference type="Proteomes" id="UP000050761"/>
    </source>
</evidence>
<organism evidence="2 3">
    <name type="scientific">Heligmosomoides polygyrus</name>
    <name type="common">Parasitic roundworm</name>
    <dbReference type="NCBI Taxonomy" id="6339"/>
    <lineage>
        <taxon>Eukaryota</taxon>
        <taxon>Metazoa</taxon>
        <taxon>Ecdysozoa</taxon>
        <taxon>Nematoda</taxon>
        <taxon>Chromadorea</taxon>
        <taxon>Rhabditida</taxon>
        <taxon>Rhabditina</taxon>
        <taxon>Rhabditomorpha</taxon>
        <taxon>Strongyloidea</taxon>
        <taxon>Heligmosomidae</taxon>
        <taxon>Heligmosomoides</taxon>
    </lineage>
</organism>
<gene>
    <name evidence="1" type="ORF">HPBE_LOCUS12061</name>
</gene>
<dbReference type="EMBL" id="UZAH01027340">
    <property type="protein sequence ID" value="VDO90780.1"/>
    <property type="molecule type" value="Genomic_DNA"/>
</dbReference>